<sequence>MEKTKFNNTTYYWAVMMIFILLLVNNLYVAIVGFRLMVLLPVVILSTLLFLTISKNKLAKSGIKIWAMIFLIIASGLQFFGQFLKDIADGFGNIDFGYYMKTGLSVCLGVLIYIYANKTIDIVAVDINEEETIH</sequence>
<reference evidence="3" key="1">
    <citation type="submission" date="2016-10" db="EMBL/GenBank/DDBJ databases">
        <authorList>
            <person name="Varghese N."/>
            <person name="Submissions S."/>
        </authorList>
    </citation>
    <scope>NUCLEOTIDE SEQUENCE [LARGE SCALE GENOMIC DNA]</scope>
    <source>
        <strain evidence="3">DSM 22376</strain>
    </source>
</reference>
<proteinExistence type="predicted"/>
<dbReference type="RefSeq" id="WP_091087306.1">
    <property type="nucleotide sequence ID" value="NZ_FNRD01000004.1"/>
</dbReference>
<keyword evidence="1" id="KW-1133">Transmembrane helix</keyword>
<protein>
    <submittedName>
        <fullName evidence="2">Uncharacterized protein</fullName>
    </submittedName>
</protein>
<dbReference type="EMBL" id="FNRD01000004">
    <property type="protein sequence ID" value="SEA43014.1"/>
    <property type="molecule type" value="Genomic_DNA"/>
</dbReference>
<gene>
    <name evidence="2" type="ORF">SAMN05443667_104186</name>
</gene>
<dbReference type="Proteomes" id="UP000198951">
    <property type="component" value="Unassembled WGS sequence"/>
</dbReference>
<evidence type="ECO:0000313" key="3">
    <source>
        <dbReference type="Proteomes" id="UP000198951"/>
    </source>
</evidence>
<evidence type="ECO:0000256" key="1">
    <source>
        <dbReference type="SAM" id="Phobius"/>
    </source>
</evidence>
<keyword evidence="1" id="KW-0812">Transmembrane</keyword>
<dbReference type="STRING" id="150146.SAMN05443667_104186"/>
<feature type="transmembrane region" description="Helical" evidence="1">
    <location>
        <begin position="36"/>
        <end position="53"/>
    </location>
</feature>
<keyword evidence="1" id="KW-0472">Membrane</keyword>
<dbReference type="OrthoDB" id="1454532at2"/>
<organism evidence="2 3">
    <name type="scientific">Flavobacterium gillisiae</name>
    <dbReference type="NCBI Taxonomy" id="150146"/>
    <lineage>
        <taxon>Bacteria</taxon>
        <taxon>Pseudomonadati</taxon>
        <taxon>Bacteroidota</taxon>
        <taxon>Flavobacteriia</taxon>
        <taxon>Flavobacteriales</taxon>
        <taxon>Flavobacteriaceae</taxon>
        <taxon>Flavobacterium</taxon>
    </lineage>
</organism>
<feature type="transmembrane region" description="Helical" evidence="1">
    <location>
        <begin position="65"/>
        <end position="84"/>
    </location>
</feature>
<feature type="transmembrane region" description="Helical" evidence="1">
    <location>
        <begin position="12"/>
        <end position="30"/>
    </location>
</feature>
<evidence type="ECO:0000313" key="2">
    <source>
        <dbReference type="EMBL" id="SEA43014.1"/>
    </source>
</evidence>
<name>A0A1H4B4R1_9FLAO</name>
<dbReference type="AlphaFoldDB" id="A0A1H4B4R1"/>
<feature type="transmembrane region" description="Helical" evidence="1">
    <location>
        <begin position="96"/>
        <end position="116"/>
    </location>
</feature>
<keyword evidence="3" id="KW-1185">Reference proteome</keyword>
<accession>A0A1H4B4R1</accession>